<protein>
    <submittedName>
        <fullName evidence="1">Uncharacterized protein</fullName>
    </submittedName>
</protein>
<gene>
    <name evidence="1" type="ORF">HND93_13425</name>
</gene>
<evidence type="ECO:0000313" key="2">
    <source>
        <dbReference type="Proteomes" id="UP000584642"/>
    </source>
</evidence>
<dbReference type="Proteomes" id="UP000584642">
    <property type="component" value="Unassembled WGS sequence"/>
</dbReference>
<keyword evidence="2" id="KW-1185">Reference proteome</keyword>
<organism evidence="1 2">
    <name type="scientific">Azospirillum oleiclasticum</name>
    <dbReference type="NCBI Taxonomy" id="2735135"/>
    <lineage>
        <taxon>Bacteria</taxon>
        <taxon>Pseudomonadati</taxon>
        <taxon>Pseudomonadota</taxon>
        <taxon>Alphaproteobacteria</taxon>
        <taxon>Rhodospirillales</taxon>
        <taxon>Azospirillaceae</taxon>
        <taxon>Azospirillum</taxon>
    </lineage>
</organism>
<dbReference type="RefSeq" id="WP_180282474.1">
    <property type="nucleotide sequence ID" value="NZ_JABFDB010000008.1"/>
</dbReference>
<comment type="caution">
    <text evidence="1">The sequence shown here is derived from an EMBL/GenBank/DDBJ whole genome shotgun (WGS) entry which is preliminary data.</text>
</comment>
<reference evidence="1 2" key="1">
    <citation type="submission" date="2020-05" db="EMBL/GenBank/DDBJ databases">
        <title>Azospirillum oleiclasticum sp. nov, a nitrogen-fixing and heavy crude oil-emulsifying bacterium isolated from the crude oil of Yumen Oilfield.</title>
        <authorList>
            <person name="Wu D."/>
            <person name="Cai M."/>
            <person name="Zhang X."/>
        </authorList>
    </citation>
    <scope>NUCLEOTIDE SEQUENCE [LARGE SCALE GENOMIC DNA]</scope>
    <source>
        <strain evidence="1 2">ROY-1-1-2</strain>
    </source>
</reference>
<dbReference type="EMBL" id="JABFDB010000008">
    <property type="protein sequence ID" value="NYZ20714.1"/>
    <property type="molecule type" value="Genomic_DNA"/>
</dbReference>
<name>A0ABX2T8R0_9PROT</name>
<accession>A0ABX2T8R0</accession>
<sequence length="161" mass="18020">MTDSDDLRVLQDFLRANGLPATAWRSVRCTFTPTHIDHKAADDKVTGFAGPSGWVSRTDRNALYRDGGWTPEQGTSPILAAELLMADGRSVSLRHLDGDRWLCVEAVEHAGGDAFLARDVEYLSVLKDLRLRYTVYWRQDGDRYRPVASRFTGFVATTGKE</sequence>
<evidence type="ECO:0000313" key="1">
    <source>
        <dbReference type="EMBL" id="NYZ20714.1"/>
    </source>
</evidence>
<proteinExistence type="predicted"/>